<accession>A0A0B7NZM3</accession>
<protein>
    <submittedName>
        <fullName evidence="7">Beta-glucosidase</fullName>
        <ecNumber evidence="7">3.2.1.21</ecNumber>
    </submittedName>
</protein>
<keyword evidence="4 7" id="KW-0326">Glycosidase</keyword>
<dbReference type="InterPro" id="IPR019800">
    <property type="entry name" value="Glyco_hydro_3_AS"/>
</dbReference>
<dbReference type="InterPro" id="IPR036962">
    <property type="entry name" value="Glyco_hydro_3_N_sf"/>
</dbReference>
<comment type="similarity">
    <text evidence="1 4">Belongs to the glycosyl hydrolase 3 family.</text>
</comment>
<evidence type="ECO:0000313" key="7">
    <source>
        <dbReference type="EMBL" id="CEP26308.1"/>
    </source>
</evidence>
<evidence type="ECO:0000256" key="3">
    <source>
        <dbReference type="ARBA" id="ARBA00023277"/>
    </source>
</evidence>
<evidence type="ECO:0000256" key="2">
    <source>
        <dbReference type="ARBA" id="ARBA00022801"/>
    </source>
</evidence>
<feature type="region of interest" description="Disordered" evidence="5">
    <location>
        <begin position="774"/>
        <end position="799"/>
    </location>
</feature>
<dbReference type="InterPro" id="IPR050288">
    <property type="entry name" value="Cellulose_deg_GH3"/>
</dbReference>
<dbReference type="PANTHER" id="PTHR42715">
    <property type="entry name" value="BETA-GLUCOSIDASE"/>
    <property type="match status" value="1"/>
</dbReference>
<evidence type="ECO:0000256" key="4">
    <source>
        <dbReference type="RuleBase" id="RU361161"/>
    </source>
</evidence>
<dbReference type="Gene3D" id="2.60.40.10">
    <property type="entry name" value="Immunoglobulins"/>
    <property type="match status" value="1"/>
</dbReference>
<dbReference type="Pfam" id="PF01915">
    <property type="entry name" value="Glyco_hydro_3_C"/>
    <property type="match status" value="1"/>
</dbReference>
<dbReference type="PANTHER" id="PTHR42715:SF10">
    <property type="entry name" value="BETA-GLUCOSIDASE"/>
    <property type="match status" value="1"/>
</dbReference>
<dbReference type="GO" id="GO:0005975">
    <property type="term" value="P:carbohydrate metabolic process"/>
    <property type="evidence" value="ECO:0007669"/>
    <property type="project" value="InterPro"/>
</dbReference>
<feature type="compositionally biased region" description="Basic and acidic residues" evidence="5">
    <location>
        <begin position="779"/>
        <end position="788"/>
    </location>
</feature>
<reference evidence="7" key="1">
    <citation type="submission" date="2014-08" db="EMBL/GenBank/DDBJ databases">
        <authorList>
            <person name="Falentin Helene"/>
        </authorList>
    </citation>
    <scope>NUCLEOTIDE SEQUENCE</scope>
</reference>
<proteinExistence type="inferred from homology"/>
<dbReference type="InterPro" id="IPR013783">
    <property type="entry name" value="Ig-like_fold"/>
</dbReference>
<dbReference type="InterPro" id="IPR017853">
    <property type="entry name" value="GH"/>
</dbReference>
<dbReference type="EC" id="3.2.1.21" evidence="7"/>
<dbReference type="SUPFAM" id="SSF51445">
    <property type="entry name" value="(Trans)glycosidases"/>
    <property type="match status" value="1"/>
</dbReference>
<dbReference type="Pfam" id="PF14310">
    <property type="entry name" value="Fn3-like"/>
    <property type="match status" value="1"/>
</dbReference>
<feature type="domain" description="Fibronectin type III-like" evidence="6">
    <location>
        <begin position="607"/>
        <end position="677"/>
    </location>
</feature>
<dbReference type="SMART" id="SM01217">
    <property type="entry name" value="Fn3_like"/>
    <property type="match status" value="1"/>
</dbReference>
<evidence type="ECO:0000256" key="5">
    <source>
        <dbReference type="SAM" id="MobiDB-lite"/>
    </source>
</evidence>
<gene>
    <name evidence="7" type="ORF">PFCIRM138_06500</name>
</gene>
<dbReference type="InterPro" id="IPR026891">
    <property type="entry name" value="Fn3-like"/>
</dbReference>
<dbReference type="Gene3D" id="3.40.50.1700">
    <property type="entry name" value="Glycoside hydrolase family 3 C-terminal domain"/>
    <property type="match status" value="2"/>
</dbReference>
<dbReference type="InterPro" id="IPR002772">
    <property type="entry name" value="Glyco_hydro_3_C"/>
</dbReference>
<dbReference type="EMBL" id="LM676401">
    <property type="protein sequence ID" value="CEP26308.1"/>
    <property type="molecule type" value="Genomic_DNA"/>
</dbReference>
<dbReference type="InterPro" id="IPR036881">
    <property type="entry name" value="Glyco_hydro_3_C_sf"/>
</dbReference>
<dbReference type="PRINTS" id="PR00133">
    <property type="entry name" value="GLHYDRLASE3"/>
</dbReference>
<dbReference type="SUPFAM" id="SSF52279">
    <property type="entry name" value="Beta-D-glucan exohydrolase, C-terminal domain"/>
    <property type="match status" value="1"/>
</dbReference>
<dbReference type="Pfam" id="PF00933">
    <property type="entry name" value="Glyco_hydro_3"/>
    <property type="match status" value="1"/>
</dbReference>
<keyword evidence="2 4" id="KW-0378">Hydrolase</keyword>
<dbReference type="AlphaFoldDB" id="A0A0B7NZM3"/>
<organism evidence="7">
    <name type="scientific">Propionibacterium freudenreichii subsp. freudenreichii</name>
    <dbReference type="NCBI Taxonomy" id="66712"/>
    <lineage>
        <taxon>Bacteria</taxon>
        <taxon>Bacillati</taxon>
        <taxon>Actinomycetota</taxon>
        <taxon>Actinomycetes</taxon>
        <taxon>Propionibacteriales</taxon>
        <taxon>Propionibacteriaceae</taxon>
        <taxon>Propionibacterium</taxon>
    </lineage>
</organism>
<keyword evidence="3" id="KW-0119">Carbohydrate metabolism</keyword>
<sequence length="799" mass="85904">MPDQPARAASVPESEQRRQAHRIVSRLAPDEKAALLSGADAWHTVGLDRLDVAAVTLADGPAGLRKVADPEVGVMRFDNAARATAFPVPAALGNSFDPDVVDMVGRAIGEEAREQSVGVVLGPGINIKRSPLGGRNFEYYSEDPILSGQLGAAWVQGLQSCGVGACVKHFAANNQETRRMTADALIDEQTLHEVYLRAFEHVVRTADPWTLMCAYNRVNGSYCSENHWLLTELLRDQWGFDGLVVSDWGAVLDRVRSLAAGVDLAMPPDLARDAADIQAAIARGTLSPQGRDEACARVVELALKVSQGTTRELGRRVGAHHHVAREAAGRSIVLLRNRAVDANNHGSANPVLPLAHGAKLAVIGEFAANPRFRGGGSSQVVPMLLDIPLDEIRGRADEPVRYEAGFLLSGESDDELADRAVEAAEEAEVAVVFVGLPDDAESEGLDRTSILLPAVQTGLVQRIAAANPRTVVVLTNGGVVQLAEWSSEVPALVEASLLGEAGGSAIADMLFGEVNPSGRLAETIPLRLQDTAAYFNFPGDRNQVRYAEGLHVGYKWYNASQLEVAYPFGHGLSYTRFSYNGLHLAADESGLHARFTLRNTGARVGREIPQLYVALRTSAYRRAGFEFKASAVVQLAPGEQREVTLSVPPADLGVWDADLHRWLVEGGDYDVAVGASSRDIRLNGIVTVRGEARPRTLDRDSTVSEWLSSPLMAQFLAVQLANLATDPGAASDGAGPRDPQEFMSLAHDLRLSQLPVLAPQLHISREQIDQLIAAAGMDARPRPRRIDDSDVEGPDVSPR</sequence>
<dbReference type="PROSITE" id="PS00775">
    <property type="entry name" value="GLYCOSYL_HYDROL_F3"/>
    <property type="match status" value="1"/>
</dbReference>
<name>A0A0B7NZM3_PROFF</name>
<evidence type="ECO:0000256" key="1">
    <source>
        <dbReference type="ARBA" id="ARBA00005336"/>
    </source>
</evidence>
<dbReference type="Gene3D" id="3.20.20.300">
    <property type="entry name" value="Glycoside hydrolase, family 3, N-terminal domain"/>
    <property type="match status" value="2"/>
</dbReference>
<dbReference type="InterPro" id="IPR001764">
    <property type="entry name" value="Glyco_hydro_3_N"/>
</dbReference>
<dbReference type="GO" id="GO:0008422">
    <property type="term" value="F:beta-glucosidase activity"/>
    <property type="evidence" value="ECO:0007669"/>
    <property type="project" value="UniProtKB-EC"/>
</dbReference>
<evidence type="ECO:0000259" key="6">
    <source>
        <dbReference type="SMART" id="SM01217"/>
    </source>
</evidence>